<organism evidence="1 2">
    <name type="scientific">Paradesertivirga mongoliensis</name>
    <dbReference type="NCBI Taxonomy" id="2100740"/>
    <lineage>
        <taxon>Bacteria</taxon>
        <taxon>Pseudomonadati</taxon>
        <taxon>Bacteroidota</taxon>
        <taxon>Sphingobacteriia</taxon>
        <taxon>Sphingobacteriales</taxon>
        <taxon>Sphingobacteriaceae</taxon>
        <taxon>Paradesertivirga</taxon>
    </lineage>
</organism>
<dbReference type="Proteomes" id="UP001597387">
    <property type="component" value="Unassembled WGS sequence"/>
</dbReference>
<gene>
    <name evidence="1" type="ORF">ACFSJU_05305</name>
</gene>
<evidence type="ECO:0000313" key="1">
    <source>
        <dbReference type="EMBL" id="MFD2161800.1"/>
    </source>
</evidence>
<dbReference type="SUPFAM" id="SSF51126">
    <property type="entry name" value="Pectin lyase-like"/>
    <property type="match status" value="1"/>
</dbReference>
<dbReference type="RefSeq" id="WP_255898531.1">
    <property type="nucleotide sequence ID" value="NZ_JAFMZO010000001.1"/>
</dbReference>
<proteinExistence type="predicted"/>
<comment type="caution">
    <text evidence="1">The sequence shown here is derived from an EMBL/GenBank/DDBJ whole genome shotgun (WGS) entry which is preliminary data.</text>
</comment>
<evidence type="ECO:0008006" key="3">
    <source>
        <dbReference type="Google" id="ProtNLM"/>
    </source>
</evidence>
<protein>
    <recommendedName>
        <fullName evidence="3">Right handed beta helix domain-containing protein</fullName>
    </recommendedName>
</protein>
<name>A0ABW4ZJ85_9SPHI</name>
<keyword evidence="2" id="KW-1185">Reference proteome</keyword>
<accession>A0ABW4ZJ85</accession>
<dbReference type="EMBL" id="JBHUHZ010000001">
    <property type="protein sequence ID" value="MFD2161800.1"/>
    <property type="molecule type" value="Genomic_DNA"/>
</dbReference>
<evidence type="ECO:0000313" key="2">
    <source>
        <dbReference type="Proteomes" id="UP001597387"/>
    </source>
</evidence>
<sequence>MKITLPVLFLAVLSIWGCKKDSINTDSSAMLEFSADSILFDTVFTSVGSVTRRVKVFNRGERPVKISSIKLRGGAASNFQLNINGIASDILSDIELAGNDSLNVFVKVTINPSSERLPFIVKDSIEFGTNGNYQKVILSAFGQNAVFIRDGKIAGNTVWTNKLPYVIYNTLTVEPNTTLSIQKGSRIYFHKDAGMRIAGTLKVLGERLDTVTFASDRLERIYEDEPGQWLGLHFLSSSKENHLNYASIRNGVTGIKVDSLSTNASPKLLLTNTIVRNMALTALQFDNADVAGFNNLILSSGRYLLYAVNGGRYNFKQNTFANIGFQFARTTPSVFFADHSNVGMAREMDIAFINNIIWGNLQEEFVVEKKGALSFNQAIRKNLIKTKVNSWEAAGNILNADPRFKNTKTGDFSLQSTSPAANAGENLAPDPNFAAWLGKDLNGRVRLFPSDLGSYEVL</sequence>
<reference evidence="2" key="1">
    <citation type="journal article" date="2019" name="Int. J. Syst. Evol. Microbiol.">
        <title>The Global Catalogue of Microorganisms (GCM) 10K type strain sequencing project: providing services to taxonomists for standard genome sequencing and annotation.</title>
        <authorList>
            <consortium name="The Broad Institute Genomics Platform"/>
            <consortium name="The Broad Institute Genome Sequencing Center for Infectious Disease"/>
            <person name="Wu L."/>
            <person name="Ma J."/>
        </authorList>
    </citation>
    <scope>NUCLEOTIDE SEQUENCE [LARGE SCALE GENOMIC DNA]</scope>
    <source>
        <strain evidence="2">KCTC 42217</strain>
    </source>
</reference>
<dbReference type="InterPro" id="IPR011050">
    <property type="entry name" value="Pectin_lyase_fold/virulence"/>
</dbReference>